<reference evidence="6" key="1">
    <citation type="submission" date="2016-10" db="EMBL/GenBank/DDBJ databases">
        <authorList>
            <person name="Varghese N."/>
            <person name="Submissions S."/>
        </authorList>
    </citation>
    <scope>NUCLEOTIDE SEQUENCE [LARGE SCALE GENOMIC DNA]</scope>
    <source>
        <strain evidence="6">CGMCC 1.6981</strain>
    </source>
</reference>
<dbReference type="SMART" id="SM00354">
    <property type="entry name" value="HTH_LACI"/>
    <property type="match status" value="1"/>
</dbReference>
<keyword evidence="1" id="KW-0805">Transcription regulation</keyword>
<dbReference type="PANTHER" id="PTHR30146:SF145">
    <property type="entry name" value="RIBOSE OPERON REPRESSOR"/>
    <property type="match status" value="1"/>
</dbReference>
<dbReference type="InterPro" id="IPR000843">
    <property type="entry name" value="HTH_LacI"/>
</dbReference>
<dbReference type="Pfam" id="PF00356">
    <property type="entry name" value="LacI"/>
    <property type="match status" value="1"/>
</dbReference>
<dbReference type="Gene3D" id="3.40.50.2300">
    <property type="match status" value="2"/>
</dbReference>
<evidence type="ECO:0000256" key="1">
    <source>
        <dbReference type="ARBA" id="ARBA00023015"/>
    </source>
</evidence>
<dbReference type="PANTHER" id="PTHR30146">
    <property type="entry name" value="LACI-RELATED TRANSCRIPTIONAL REPRESSOR"/>
    <property type="match status" value="1"/>
</dbReference>
<dbReference type="RefSeq" id="WP_089797856.1">
    <property type="nucleotide sequence ID" value="NZ_FPBP01000031.1"/>
</dbReference>
<evidence type="ECO:0000256" key="2">
    <source>
        <dbReference type="ARBA" id="ARBA00023125"/>
    </source>
</evidence>
<dbReference type="AlphaFoldDB" id="A0A1I7KNE7"/>
<dbReference type="SUPFAM" id="SSF53822">
    <property type="entry name" value="Periplasmic binding protein-like I"/>
    <property type="match status" value="1"/>
</dbReference>
<dbReference type="EMBL" id="FPBP01000031">
    <property type="protein sequence ID" value="SFU98884.1"/>
    <property type="molecule type" value="Genomic_DNA"/>
</dbReference>
<keyword evidence="6" id="KW-1185">Reference proteome</keyword>
<feature type="domain" description="HTH lacI-type" evidence="4">
    <location>
        <begin position="9"/>
        <end position="64"/>
    </location>
</feature>
<dbReference type="STRING" id="463301.SAMN04487955_1312"/>
<dbReference type="SUPFAM" id="SSF47413">
    <property type="entry name" value="lambda repressor-like DNA-binding domains"/>
    <property type="match status" value="1"/>
</dbReference>
<dbReference type="Proteomes" id="UP000198693">
    <property type="component" value="Unassembled WGS sequence"/>
</dbReference>
<proteinExistence type="predicted"/>
<name>A0A1I7KNE7_9GAMM</name>
<dbReference type="PROSITE" id="PS50932">
    <property type="entry name" value="HTH_LACI_2"/>
    <property type="match status" value="1"/>
</dbReference>
<keyword evidence="3" id="KW-0804">Transcription</keyword>
<dbReference type="InterPro" id="IPR010982">
    <property type="entry name" value="Lambda_DNA-bd_dom_sf"/>
</dbReference>
<dbReference type="GO" id="GO:0003700">
    <property type="term" value="F:DNA-binding transcription factor activity"/>
    <property type="evidence" value="ECO:0007669"/>
    <property type="project" value="TreeGrafter"/>
</dbReference>
<sequence>MTATPHQRSTILEVAREAGASKTSVSRYFGDERERLSPGMQTRIATAAQRLGYRPNQMARSLKGGHSRLVGMLVADIRNPFTVAVMHGVEQACQAHGYSLMVCNTDNDAARESALLALLASYRVEGLIINAAGSPDQQLQTLVDQGTPLVLLDRELGRTEASVVGLDNALAIDMALDHLQAQGYRRLLYLSEPPEQASPRHVRLARFQHGCEARGLTGHAHDQSLEDTEALSQAIRHFLTEGDSGQKAVLCANGNVTLAATRILLASGARLGETGLLGIDELDWCELVAPGISTLAQPTDAIGRSAVACLMRSQDNDATPTRHRHAPTLIMRGSTRNTRP</sequence>
<evidence type="ECO:0000313" key="5">
    <source>
        <dbReference type="EMBL" id="SFU98884.1"/>
    </source>
</evidence>
<dbReference type="Gene3D" id="1.10.260.40">
    <property type="entry name" value="lambda repressor-like DNA-binding domains"/>
    <property type="match status" value="1"/>
</dbReference>
<evidence type="ECO:0000259" key="4">
    <source>
        <dbReference type="PROSITE" id="PS50932"/>
    </source>
</evidence>
<evidence type="ECO:0000313" key="6">
    <source>
        <dbReference type="Proteomes" id="UP000198693"/>
    </source>
</evidence>
<accession>A0A1I7KNE7</accession>
<dbReference type="Pfam" id="PF13377">
    <property type="entry name" value="Peripla_BP_3"/>
    <property type="match status" value="1"/>
</dbReference>
<dbReference type="OrthoDB" id="9798934at2"/>
<keyword evidence="2" id="KW-0238">DNA-binding</keyword>
<dbReference type="GO" id="GO:0000976">
    <property type="term" value="F:transcription cis-regulatory region binding"/>
    <property type="evidence" value="ECO:0007669"/>
    <property type="project" value="TreeGrafter"/>
</dbReference>
<gene>
    <name evidence="5" type="ORF">SAMN04487955_1312</name>
</gene>
<protein>
    <submittedName>
        <fullName evidence="5">Transcriptional regulator, LacI family</fullName>
    </submittedName>
</protein>
<dbReference type="InterPro" id="IPR028082">
    <property type="entry name" value="Peripla_BP_I"/>
</dbReference>
<dbReference type="CDD" id="cd01392">
    <property type="entry name" value="HTH_LacI"/>
    <property type="match status" value="1"/>
</dbReference>
<dbReference type="InterPro" id="IPR046335">
    <property type="entry name" value="LacI/GalR-like_sensor"/>
</dbReference>
<organism evidence="5 6">
    <name type="scientific">Halomonas korlensis</name>
    <dbReference type="NCBI Taxonomy" id="463301"/>
    <lineage>
        <taxon>Bacteria</taxon>
        <taxon>Pseudomonadati</taxon>
        <taxon>Pseudomonadota</taxon>
        <taxon>Gammaproteobacteria</taxon>
        <taxon>Oceanospirillales</taxon>
        <taxon>Halomonadaceae</taxon>
        <taxon>Halomonas</taxon>
    </lineage>
</organism>
<evidence type="ECO:0000256" key="3">
    <source>
        <dbReference type="ARBA" id="ARBA00023163"/>
    </source>
</evidence>
<dbReference type="CDD" id="cd06283">
    <property type="entry name" value="PBP1_RegR_EndR_KdgR-like"/>
    <property type="match status" value="1"/>
</dbReference>